<feature type="domain" description="Calcineurin-like phosphoesterase" evidence="8">
    <location>
        <begin position="1"/>
        <end position="213"/>
    </location>
</feature>
<dbReference type="NCBIfam" id="TIGR00619">
    <property type="entry name" value="sbcd"/>
    <property type="match status" value="1"/>
</dbReference>
<evidence type="ECO:0000256" key="4">
    <source>
        <dbReference type="ARBA" id="ARBA00022722"/>
    </source>
</evidence>
<evidence type="ECO:0000256" key="5">
    <source>
        <dbReference type="ARBA" id="ARBA00022801"/>
    </source>
</evidence>
<dbReference type="PANTHER" id="PTHR30337:SF0">
    <property type="entry name" value="NUCLEASE SBCCD SUBUNIT D"/>
    <property type="match status" value="1"/>
</dbReference>
<evidence type="ECO:0000256" key="3">
    <source>
        <dbReference type="ARBA" id="ARBA00013365"/>
    </source>
</evidence>
<dbReference type="PANTHER" id="PTHR30337">
    <property type="entry name" value="COMPONENT OF ATP-DEPENDENT DSDNA EXONUCLEASE"/>
    <property type="match status" value="1"/>
</dbReference>
<dbReference type="InterPro" id="IPR050535">
    <property type="entry name" value="DNA_Repair-Maintenance_Comp"/>
</dbReference>
<dbReference type="Pfam" id="PF12320">
    <property type="entry name" value="SbcD_C"/>
    <property type="match status" value="1"/>
</dbReference>
<keyword evidence="6 7" id="KW-0269">Exonuclease</keyword>
<dbReference type="InterPro" id="IPR029052">
    <property type="entry name" value="Metallo-depent_PP-like"/>
</dbReference>
<dbReference type="InterPro" id="IPR041796">
    <property type="entry name" value="Mre11_N"/>
</dbReference>
<comment type="caution">
    <text evidence="10">The sequence shown here is derived from an EMBL/GenBank/DDBJ whole genome shotgun (WGS) entry which is preliminary data.</text>
</comment>
<evidence type="ECO:0000313" key="10">
    <source>
        <dbReference type="EMBL" id="MCT7399710.1"/>
    </source>
</evidence>
<dbReference type="Gene3D" id="3.60.21.10">
    <property type="match status" value="1"/>
</dbReference>
<dbReference type="InterPro" id="IPR004843">
    <property type="entry name" value="Calcineurin-like_PHP"/>
</dbReference>
<evidence type="ECO:0000256" key="1">
    <source>
        <dbReference type="ARBA" id="ARBA00010555"/>
    </source>
</evidence>
<comment type="function">
    <text evidence="7">SbcCD cleaves DNA hairpin structures. These structures can inhibit DNA replication and are intermediates in certain DNA recombination reactions. The complex acts as a 3'-&gt;5' double strand exonuclease that can open hairpins. It also has a 5' single-strand endonuclease activity.</text>
</comment>
<keyword evidence="5 7" id="KW-0378">Hydrolase</keyword>
<keyword evidence="7" id="KW-0255">Endonuclease</keyword>
<dbReference type="Pfam" id="PF00149">
    <property type="entry name" value="Metallophos"/>
    <property type="match status" value="1"/>
</dbReference>
<keyword evidence="11" id="KW-1185">Reference proteome</keyword>
<dbReference type="InterPro" id="IPR004593">
    <property type="entry name" value="SbcD"/>
</dbReference>
<dbReference type="Proteomes" id="UP001431199">
    <property type="component" value="Unassembled WGS sequence"/>
</dbReference>
<evidence type="ECO:0000256" key="7">
    <source>
        <dbReference type="RuleBase" id="RU363069"/>
    </source>
</evidence>
<dbReference type="SUPFAM" id="SSF56300">
    <property type="entry name" value="Metallo-dependent phosphatases"/>
    <property type="match status" value="1"/>
</dbReference>
<dbReference type="GO" id="GO:0004527">
    <property type="term" value="F:exonuclease activity"/>
    <property type="evidence" value="ECO:0007669"/>
    <property type="project" value="UniProtKB-KW"/>
</dbReference>
<comment type="similarity">
    <text evidence="1 7">Belongs to the SbcD family.</text>
</comment>
<organism evidence="10 11">
    <name type="scientific">Eubacterium album</name>
    <dbReference type="NCBI Taxonomy" id="2978477"/>
    <lineage>
        <taxon>Bacteria</taxon>
        <taxon>Bacillati</taxon>
        <taxon>Bacillota</taxon>
        <taxon>Clostridia</taxon>
        <taxon>Eubacteriales</taxon>
        <taxon>Eubacteriaceae</taxon>
        <taxon>Eubacterium</taxon>
    </lineage>
</organism>
<evidence type="ECO:0000256" key="6">
    <source>
        <dbReference type="ARBA" id="ARBA00022839"/>
    </source>
</evidence>
<feature type="domain" description="Nuclease SbcCD subunit D C-terminal" evidence="9">
    <location>
        <begin position="263"/>
        <end position="353"/>
    </location>
</feature>
<evidence type="ECO:0000259" key="8">
    <source>
        <dbReference type="Pfam" id="PF00149"/>
    </source>
</evidence>
<proteinExistence type="inferred from homology"/>
<protein>
    <recommendedName>
        <fullName evidence="3 7">Nuclease SbcCD subunit D</fullName>
    </recommendedName>
</protein>
<gene>
    <name evidence="7" type="primary">sbcD</name>
    <name evidence="10" type="ORF">N5B56_11565</name>
</gene>
<keyword evidence="7" id="KW-0235">DNA replication</keyword>
<evidence type="ECO:0000313" key="11">
    <source>
        <dbReference type="Proteomes" id="UP001431199"/>
    </source>
</evidence>
<sequence length="381" mass="43820">MRFLHLADLHIGKRVNGFSMIEDQKFVFEQVYNVIENEKIDGIIMAGDIYDKPVPSAEAVKLFDEMLTRLVSINLPIFVISGNHDSAERIGFGSDILSAAKVYMSRVYNGNLQKIELEDDYGKINVYLLPFIKPATVKNIYKEAEIKDYDDALEYVLSQEKIDKTKRNVIVSHQFVTGALRSESEEVSVGGLDNVSVENYEAFDYVALGHIHRAQQMGRESARYAGTLLKYSFSEEKHNKSMTIVDLKEKGNIEIKEIPVKPLHDLKTIKGKFSKITSEEFYKELKKEDYYRAVLTDEDDILNAIGKLKSIYPNLMSMEYDNTRTRSYSVVDNVETGETKSPLDYFEEFFEKQNGRKMSEKQRNYLLEILGEAREESHETN</sequence>
<evidence type="ECO:0000256" key="2">
    <source>
        <dbReference type="ARBA" id="ARBA00011322"/>
    </source>
</evidence>
<dbReference type="CDD" id="cd00840">
    <property type="entry name" value="MPP_Mre11_N"/>
    <property type="match status" value="1"/>
</dbReference>
<keyword evidence="4 7" id="KW-0540">Nuclease</keyword>
<reference evidence="10" key="1">
    <citation type="submission" date="2022-09" db="EMBL/GenBank/DDBJ databases">
        <title>Eubacterium sp. LFL-14 isolated from human feces.</title>
        <authorList>
            <person name="Liu F."/>
        </authorList>
    </citation>
    <scope>NUCLEOTIDE SEQUENCE</scope>
    <source>
        <strain evidence="10">LFL-14</strain>
    </source>
</reference>
<comment type="subunit">
    <text evidence="2 7">Heterodimer of SbcC and SbcD.</text>
</comment>
<evidence type="ECO:0000259" key="9">
    <source>
        <dbReference type="Pfam" id="PF12320"/>
    </source>
</evidence>
<dbReference type="EMBL" id="JAODBU010000012">
    <property type="protein sequence ID" value="MCT7399710.1"/>
    <property type="molecule type" value="Genomic_DNA"/>
</dbReference>
<dbReference type="RefSeq" id="WP_022088917.1">
    <property type="nucleotide sequence ID" value="NZ_JAODBU010000012.1"/>
</dbReference>
<name>A0ABT2M2L5_9FIRM</name>
<keyword evidence="7" id="KW-0233">DNA recombination</keyword>
<dbReference type="InterPro" id="IPR026843">
    <property type="entry name" value="SbcD_C"/>
</dbReference>
<accession>A0ABT2M2L5</accession>